<sequence length="188" mass="20853">MQCHLFPTNSWFIIFLIIIFVHAPSSAFADDDERYLSCMKLYDRGNIKGVGYPFSGYDRPDYCGYPEFELDYTENLCPTLLFNTSLNPNLLSSTSDHAEVTLYYGCPSPSPPGFSAQFTCNINDTGMMGYFIIVNLSVLSMTAPSLLSYLTACNNGVKVPAHLSAIMPILLDPTVAQLLEAINELECK</sequence>
<protein>
    <submittedName>
        <fullName evidence="2">Uncharacterized protein</fullName>
    </submittedName>
</protein>
<evidence type="ECO:0000313" key="3">
    <source>
        <dbReference type="Proteomes" id="UP000886885"/>
    </source>
</evidence>
<dbReference type="OrthoDB" id="4062651at2759"/>
<keyword evidence="1" id="KW-0732">Signal</keyword>
<dbReference type="PANTHER" id="PTHR33138:SF72">
    <property type="entry name" value="WALL-ASSOCIATED RECEPTOR KINASE CARBOXY-TERMINAL PROTEIN"/>
    <property type="match status" value="1"/>
</dbReference>
<feature type="chain" id="PRO_5036503085" evidence="1">
    <location>
        <begin position="30"/>
        <end position="188"/>
    </location>
</feature>
<organism evidence="2 3">
    <name type="scientific">Populus tomentosa</name>
    <name type="common">Chinese white poplar</name>
    <dbReference type="NCBI Taxonomy" id="118781"/>
    <lineage>
        <taxon>Eukaryota</taxon>
        <taxon>Viridiplantae</taxon>
        <taxon>Streptophyta</taxon>
        <taxon>Embryophyta</taxon>
        <taxon>Tracheophyta</taxon>
        <taxon>Spermatophyta</taxon>
        <taxon>Magnoliopsida</taxon>
        <taxon>eudicotyledons</taxon>
        <taxon>Gunneridae</taxon>
        <taxon>Pentapetalae</taxon>
        <taxon>rosids</taxon>
        <taxon>fabids</taxon>
        <taxon>Malpighiales</taxon>
        <taxon>Salicaceae</taxon>
        <taxon>Saliceae</taxon>
        <taxon>Populus</taxon>
    </lineage>
</organism>
<dbReference type="PANTHER" id="PTHR33138">
    <property type="entry name" value="OS01G0690200 PROTEIN"/>
    <property type="match status" value="1"/>
</dbReference>
<dbReference type="Proteomes" id="UP000886885">
    <property type="component" value="Chromosome 17D"/>
</dbReference>
<dbReference type="AlphaFoldDB" id="A0A8X7Y332"/>
<comment type="caution">
    <text evidence="2">The sequence shown here is derived from an EMBL/GenBank/DDBJ whole genome shotgun (WGS) entry which is preliminary data.</text>
</comment>
<evidence type="ECO:0000313" key="2">
    <source>
        <dbReference type="EMBL" id="KAG6742002.1"/>
    </source>
</evidence>
<name>A0A8X7Y332_POPTO</name>
<reference evidence="2" key="1">
    <citation type="journal article" date="2020" name="bioRxiv">
        <title>Hybrid origin of Populus tomentosa Carr. identified through genome sequencing and phylogenomic analysis.</title>
        <authorList>
            <person name="An X."/>
            <person name="Gao K."/>
            <person name="Chen Z."/>
            <person name="Li J."/>
            <person name="Yang X."/>
            <person name="Yang X."/>
            <person name="Zhou J."/>
            <person name="Guo T."/>
            <person name="Zhao T."/>
            <person name="Huang S."/>
            <person name="Miao D."/>
            <person name="Khan W.U."/>
            <person name="Rao P."/>
            <person name="Ye M."/>
            <person name="Lei B."/>
            <person name="Liao W."/>
            <person name="Wang J."/>
            <person name="Ji L."/>
            <person name="Li Y."/>
            <person name="Guo B."/>
            <person name="Mustafa N.S."/>
            <person name="Li S."/>
            <person name="Yun Q."/>
            <person name="Keller S.R."/>
            <person name="Mao J."/>
            <person name="Zhang R."/>
            <person name="Strauss S.H."/>
        </authorList>
    </citation>
    <scope>NUCLEOTIDE SEQUENCE</scope>
    <source>
        <strain evidence="2">GM15</strain>
        <tissue evidence="2">Leaf</tissue>
    </source>
</reference>
<proteinExistence type="predicted"/>
<keyword evidence="3" id="KW-1185">Reference proteome</keyword>
<dbReference type="EMBL" id="JAAWWB010000034">
    <property type="protein sequence ID" value="KAG6742002.1"/>
    <property type="molecule type" value="Genomic_DNA"/>
</dbReference>
<gene>
    <name evidence="2" type="ORF">POTOM_055284</name>
</gene>
<feature type="signal peptide" evidence="1">
    <location>
        <begin position="1"/>
        <end position="29"/>
    </location>
</feature>
<accession>A0A8X7Y332</accession>
<evidence type="ECO:0000256" key="1">
    <source>
        <dbReference type="SAM" id="SignalP"/>
    </source>
</evidence>